<feature type="non-terminal residue" evidence="1">
    <location>
        <position position="80"/>
    </location>
</feature>
<keyword evidence="2" id="KW-1185">Reference proteome</keyword>
<gene>
    <name evidence="1" type="ORF">BJ212DRAFT_1202632</name>
</gene>
<dbReference type="Proteomes" id="UP000807769">
    <property type="component" value="Unassembled WGS sequence"/>
</dbReference>
<dbReference type="GeneID" id="64623119"/>
<reference evidence="1" key="1">
    <citation type="journal article" date="2020" name="New Phytol.">
        <title>Comparative genomics reveals dynamic genome evolution in host specialist ectomycorrhizal fungi.</title>
        <authorList>
            <person name="Lofgren L.A."/>
            <person name="Nguyen N.H."/>
            <person name="Vilgalys R."/>
            <person name="Ruytinx J."/>
            <person name="Liao H.L."/>
            <person name="Branco S."/>
            <person name="Kuo A."/>
            <person name="LaButti K."/>
            <person name="Lipzen A."/>
            <person name="Andreopoulos W."/>
            <person name="Pangilinan J."/>
            <person name="Riley R."/>
            <person name="Hundley H."/>
            <person name="Na H."/>
            <person name="Barry K."/>
            <person name="Grigoriev I.V."/>
            <person name="Stajich J.E."/>
            <person name="Kennedy P.G."/>
        </authorList>
    </citation>
    <scope>NUCLEOTIDE SEQUENCE</scope>
    <source>
        <strain evidence="1">MN1</strain>
    </source>
</reference>
<dbReference type="OrthoDB" id="3259298at2759"/>
<dbReference type="AlphaFoldDB" id="A0A9P7EDR8"/>
<comment type="caution">
    <text evidence="1">The sequence shown here is derived from an EMBL/GenBank/DDBJ whole genome shotgun (WGS) entry which is preliminary data.</text>
</comment>
<dbReference type="EMBL" id="JABBWG010000010">
    <property type="protein sequence ID" value="KAG1819027.1"/>
    <property type="molecule type" value="Genomic_DNA"/>
</dbReference>
<sequence>SDIYTHLQLWASVFNCASIICNRQCPLHWDPRSAPEGFNLMTSIGNYSDGLMTLSNLGIQLGYNSGSMVACSGHIVRHGV</sequence>
<organism evidence="1 2">
    <name type="scientific">Suillus subaureus</name>
    <dbReference type="NCBI Taxonomy" id="48587"/>
    <lineage>
        <taxon>Eukaryota</taxon>
        <taxon>Fungi</taxon>
        <taxon>Dikarya</taxon>
        <taxon>Basidiomycota</taxon>
        <taxon>Agaricomycotina</taxon>
        <taxon>Agaricomycetes</taxon>
        <taxon>Agaricomycetidae</taxon>
        <taxon>Boletales</taxon>
        <taxon>Suillineae</taxon>
        <taxon>Suillaceae</taxon>
        <taxon>Suillus</taxon>
    </lineage>
</organism>
<protein>
    <submittedName>
        <fullName evidence="1">Uncharacterized protein</fullName>
    </submittedName>
</protein>
<accession>A0A9P7EDR8</accession>
<evidence type="ECO:0000313" key="1">
    <source>
        <dbReference type="EMBL" id="KAG1819027.1"/>
    </source>
</evidence>
<name>A0A9P7EDR8_9AGAM</name>
<feature type="non-terminal residue" evidence="1">
    <location>
        <position position="1"/>
    </location>
</feature>
<proteinExistence type="predicted"/>
<dbReference type="RefSeq" id="XP_041194704.1">
    <property type="nucleotide sequence ID" value="XM_041329102.1"/>
</dbReference>
<evidence type="ECO:0000313" key="2">
    <source>
        <dbReference type="Proteomes" id="UP000807769"/>
    </source>
</evidence>
<dbReference type="Gene3D" id="3.60.130.30">
    <property type="match status" value="1"/>
</dbReference>